<reference evidence="1" key="1">
    <citation type="submission" date="2019-08" db="EMBL/GenBank/DDBJ databases">
        <authorList>
            <person name="Kucharzyk K."/>
            <person name="Murdoch R.W."/>
            <person name="Higgins S."/>
            <person name="Loffler F."/>
        </authorList>
    </citation>
    <scope>NUCLEOTIDE SEQUENCE</scope>
</reference>
<dbReference type="EMBL" id="VSSQ01000149">
    <property type="protein sequence ID" value="MPL81373.1"/>
    <property type="molecule type" value="Genomic_DNA"/>
</dbReference>
<comment type="caution">
    <text evidence="1">The sequence shown here is derived from an EMBL/GenBank/DDBJ whole genome shotgun (WGS) entry which is preliminary data.</text>
</comment>
<gene>
    <name evidence="1" type="ORF">SDC9_27290</name>
</gene>
<protein>
    <submittedName>
        <fullName evidence="1">Uncharacterized protein</fullName>
    </submittedName>
</protein>
<dbReference type="AlphaFoldDB" id="A0A644URQ4"/>
<proteinExistence type="predicted"/>
<sequence>MICVSYDFVVAQVLHNRQINEAASCGQIGYNCRQFFGGELKFEVTPKQIRKYCAARFTNVPTLFANNRLDTELVQKPINTFVGYGKAFTAKA</sequence>
<evidence type="ECO:0000313" key="1">
    <source>
        <dbReference type="EMBL" id="MPL81373.1"/>
    </source>
</evidence>
<name>A0A644URQ4_9ZZZZ</name>
<organism evidence="1">
    <name type="scientific">bioreactor metagenome</name>
    <dbReference type="NCBI Taxonomy" id="1076179"/>
    <lineage>
        <taxon>unclassified sequences</taxon>
        <taxon>metagenomes</taxon>
        <taxon>ecological metagenomes</taxon>
    </lineage>
</organism>
<accession>A0A644URQ4</accession>